<evidence type="ECO:0000313" key="3">
    <source>
        <dbReference type="Proteomes" id="UP000523079"/>
    </source>
</evidence>
<accession>A0A7W3IVU3</accession>
<reference evidence="2 3" key="1">
    <citation type="submission" date="2020-07" db="EMBL/GenBank/DDBJ databases">
        <title>Sequencing the genomes of 1000 actinobacteria strains.</title>
        <authorList>
            <person name="Klenk H.-P."/>
        </authorList>
    </citation>
    <scope>NUCLEOTIDE SEQUENCE [LARGE SCALE GENOMIC DNA]</scope>
    <source>
        <strain evidence="2 3">DSM 100723</strain>
    </source>
</reference>
<feature type="transmembrane region" description="Helical" evidence="1">
    <location>
        <begin position="84"/>
        <end position="103"/>
    </location>
</feature>
<name>A0A7W3IVU3_9ACTN</name>
<protein>
    <submittedName>
        <fullName evidence="2">Putative membrane protein</fullName>
    </submittedName>
</protein>
<sequence length="240" mass="25846">MASGGANEARRPVWGLGPVGGLVLLTVLVAGLSVAALGLRAFRAHHVGVSAFDFMPWNLFLAWIPYLLALLIAAVHRSRGPRPLLVALGLAWLLFLPNAPYLVTDVIHLGTAWGAPLWFDAGLIALFAGTGLALGLASLLIVHRVVEARLGRLWGWCVAVGSLVLSAVGIYLGRYPRFNSWDVITNPHGLLATVLHRLTDPLGNPFLLKFGLLTSTLLLGSYLLVWLVGRFLVRPAHPVR</sequence>
<keyword evidence="1" id="KW-0812">Transmembrane</keyword>
<feature type="transmembrane region" description="Helical" evidence="1">
    <location>
        <begin position="153"/>
        <end position="172"/>
    </location>
</feature>
<evidence type="ECO:0000313" key="2">
    <source>
        <dbReference type="EMBL" id="MBA8796211.1"/>
    </source>
</evidence>
<feature type="transmembrane region" description="Helical" evidence="1">
    <location>
        <begin position="12"/>
        <end position="37"/>
    </location>
</feature>
<keyword evidence="3" id="KW-1185">Reference proteome</keyword>
<organism evidence="2 3">
    <name type="scientific">Microlunatus kandeliicorticis</name>
    <dbReference type="NCBI Taxonomy" id="1759536"/>
    <lineage>
        <taxon>Bacteria</taxon>
        <taxon>Bacillati</taxon>
        <taxon>Actinomycetota</taxon>
        <taxon>Actinomycetes</taxon>
        <taxon>Propionibacteriales</taxon>
        <taxon>Propionibacteriaceae</taxon>
        <taxon>Microlunatus</taxon>
    </lineage>
</organism>
<proteinExistence type="predicted"/>
<dbReference type="AlphaFoldDB" id="A0A7W3IVU3"/>
<comment type="caution">
    <text evidence="2">The sequence shown here is derived from an EMBL/GenBank/DDBJ whole genome shotgun (WGS) entry which is preliminary data.</text>
</comment>
<dbReference type="EMBL" id="JACGWT010000007">
    <property type="protein sequence ID" value="MBA8796211.1"/>
    <property type="molecule type" value="Genomic_DNA"/>
</dbReference>
<feature type="transmembrane region" description="Helical" evidence="1">
    <location>
        <begin position="210"/>
        <end position="233"/>
    </location>
</feature>
<evidence type="ECO:0000256" key="1">
    <source>
        <dbReference type="SAM" id="Phobius"/>
    </source>
</evidence>
<gene>
    <name evidence="2" type="ORF">FHX74_003864</name>
</gene>
<keyword evidence="1" id="KW-1133">Transmembrane helix</keyword>
<dbReference type="RefSeq" id="WP_182561839.1">
    <property type="nucleotide sequence ID" value="NZ_JACGWT010000007.1"/>
</dbReference>
<dbReference type="Pfam" id="PF07099">
    <property type="entry name" value="DUF1361"/>
    <property type="match status" value="1"/>
</dbReference>
<dbReference type="Proteomes" id="UP000523079">
    <property type="component" value="Unassembled WGS sequence"/>
</dbReference>
<feature type="transmembrane region" description="Helical" evidence="1">
    <location>
        <begin position="123"/>
        <end position="141"/>
    </location>
</feature>
<feature type="transmembrane region" description="Helical" evidence="1">
    <location>
        <begin position="57"/>
        <end position="75"/>
    </location>
</feature>
<keyword evidence="1" id="KW-0472">Membrane</keyword>
<dbReference type="InterPro" id="IPR009793">
    <property type="entry name" value="DUF1361"/>
</dbReference>